<proteinExistence type="predicted"/>
<accession>A0A6C0E0X3</accession>
<feature type="transmembrane region" description="Helical" evidence="1">
    <location>
        <begin position="15"/>
        <end position="34"/>
    </location>
</feature>
<keyword evidence="1" id="KW-0812">Transmembrane</keyword>
<reference evidence="2" key="1">
    <citation type="journal article" date="2020" name="Nature">
        <title>Giant virus diversity and host interactions through global metagenomics.</title>
        <authorList>
            <person name="Schulz F."/>
            <person name="Roux S."/>
            <person name="Paez-Espino D."/>
            <person name="Jungbluth S."/>
            <person name="Walsh D.A."/>
            <person name="Denef V.J."/>
            <person name="McMahon K.D."/>
            <person name="Konstantinidis K.T."/>
            <person name="Eloe-Fadrosh E.A."/>
            <person name="Kyrpides N.C."/>
            <person name="Woyke T."/>
        </authorList>
    </citation>
    <scope>NUCLEOTIDE SEQUENCE</scope>
    <source>
        <strain evidence="2">GVMAG-M-3300023179-111</strain>
    </source>
</reference>
<dbReference type="EMBL" id="MN739709">
    <property type="protein sequence ID" value="QHT22398.1"/>
    <property type="molecule type" value="Genomic_DNA"/>
</dbReference>
<organism evidence="2">
    <name type="scientific">viral metagenome</name>
    <dbReference type="NCBI Taxonomy" id="1070528"/>
    <lineage>
        <taxon>unclassified sequences</taxon>
        <taxon>metagenomes</taxon>
        <taxon>organismal metagenomes</taxon>
    </lineage>
</organism>
<name>A0A6C0E0X3_9ZZZZ</name>
<keyword evidence="1" id="KW-1133">Transmembrane helix</keyword>
<keyword evidence="1" id="KW-0472">Membrane</keyword>
<dbReference type="Gene3D" id="3.40.960.10">
    <property type="entry name" value="VSR Endonuclease"/>
    <property type="match status" value="1"/>
</dbReference>
<evidence type="ECO:0008006" key="3">
    <source>
        <dbReference type="Google" id="ProtNLM"/>
    </source>
</evidence>
<protein>
    <recommendedName>
        <fullName evidence="3">DUF2726 domain-containing protein</fullName>
    </recommendedName>
</protein>
<dbReference type="AlphaFoldDB" id="A0A6C0E0X3"/>
<evidence type="ECO:0000313" key="2">
    <source>
        <dbReference type="EMBL" id="QHT22398.1"/>
    </source>
</evidence>
<sequence>MIELFYKIKEFWNEYDFEIVICCLLVFFLILALYRKLTGQTGSWSNGYFYNRSIFKNNDKPQHFKRDSKGEVECRRVLEAIFRKPFNKARPDFLNNPVTGGNYNLELDCYNEDLRIAVEYSGKQHYEYVPFFHKNKEAFYNQKYRDDMKRRICKDNGITLIEVPHTVKIENIEQFLKDELKQKLRNNR</sequence>
<evidence type="ECO:0000256" key="1">
    <source>
        <dbReference type="SAM" id="Phobius"/>
    </source>
</evidence>